<dbReference type="InterPro" id="IPR019331">
    <property type="entry name" value="FAM192A/Fyv6_N"/>
</dbReference>
<comment type="subcellular location">
    <subcellularLocation>
        <location evidence="1">Nucleus</location>
    </subcellularLocation>
</comment>
<dbReference type="Pfam" id="PF10187">
    <property type="entry name" value="FAM192A_Fyv6_N"/>
    <property type="match status" value="1"/>
</dbReference>
<accession>F0X1G4</accession>
<evidence type="ECO:0000313" key="5">
    <source>
        <dbReference type="EMBL" id="CCA27650.1"/>
    </source>
</evidence>
<dbReference type="InterPro" id="IPR039845">
    <property type="entry name" value="FAM192A"/>
</dbReference>
<feature type="compositionally biased region" description="Basic and acidic residues" evidence="3">
    <location>
        <begin position="152"/>
        <end position="164"/>
    </location>
</feature>
<name>F0X1G4_9STRA</name>
<organism evidence="5">
    <name type="scientific">Albugo laibachii Nc14</name>
    <dbReference type="NCBI Taxonomy" id="890382"/>
    <lineage>
        <taxon>Eukaryota</taxon>
        <taxon>Sar</taxon>
        <taxon>Stramenopiles</taxon>
        <taxon>Oomycota</taxon>
        <taxon>Peronosporomycetes</taxon>
        <taxon>Albuginales</taxon>
        <taxon>Albuginaceae</taxon>
        <taxon>Albugo</taxon>
    </lineage>
</organism>
<proteinExistence type="predicted"/>
<feature type="domain" description="FAM192A/Fyv6 N-terminal" evidence="4">
    <location>
        <begin position="27"/>
        <end position="108"/>
    </location>
</feature>
<dbReference type="AlphaFoldDB" id="F0X1G4"/>
<evidence type="ECO:0000256" key="2">
    <source>
        <dbReference type="ARBA" id="ARBA00023242"/>
    </source>
</evidence>
<evidence type="ECO:0000256" key="1">
    <source>
        <dbReference type="ARBA" id="ARBA00004123"/>
    </source>
</evidence>
<dbReference type="EMBL" id="FR824627">
    <property type="protein sequence ID" value="CCA27650.1"/>
    <property type="molecule type" value="Genomic_DNA"/>
</dbReference>
<evidence type="ECO:0000259" key="4">
    <source>
        <dbReference type="Pfam" id="PF10187"/>
    </source>
</evidence>
<sequence>MLAEDLFEVNVHNFVSLQFFGENTEEKRITDAPMTATNVSDGVYKPLYERLKKQREEKDNEWKEKHNPFAPPKALDDEEITFIRQLETKKQQFDLQRKEQQEHDRAAFLVARNSKAIVRPALPNITLPSGQTKTKKIAAASLLRVRSKKRVSQERDERIADSSRRKQRKENLSSAPISTKVSKPIIKLVAYDGDSDDG</sequence>
<gene>
    <name evidence="5" type="primary">AlNc14C618G12255</name>
    <name evidence="5" type="ORF">ALNC14_137940</name>
</gene>
<reference evidence="5" key="2">
    <citation type="submission" date="2011-02" db="EMBL/GenBank/DDBJ databases">
        <authorList>
            <person name="MacLean D."/>
        </authorList>
    </citation>
    <scope>NUCLEOTIDE SEQUENCE</scope>
</reference>
<dbReference type="PANTHER" id="PTHR13495">
    <property type="entry name" value="NEFA-INTERACTING NUCLEAR PROTEIN NIP30"/>
    <property type="match status" value="1"/>
</dbReference>
<evidence type="ECO:0000256" key="3">
    <source>
        <dbReference type="SAM" id="MobiDB-lite"/>
    </source>
</evidence>
<reference evidence="5" key="1">
    <citation type="journal article" date="2011" name="PLoS Biol.">
        <title>Gene gain and loss during evolution of obligate parasitism in the white rust pathogen of Arabidopsis thaliana.</title>
        <authorList>
            <person name="Kemen E."/>
            <person name="Gardiner A."/>
            <person name="Schultz-Larsen T."/>
            <person name="Kemen A.C."/>
            <person name="Balmuth A.L."/>
            <person name="Robert-Seilaniantz A."/>
            <person name="Bailey K."/>
            <person name="Holub E."/>
            <person name="Studholme D.J."/>
            <person name="Maclean D."/>
            <person name="Jones J.D."/>
        </authorList>
    </citation>
    <scope>NUCLEOTIDE SEQUENCE</scope>
</reference>
<dbReference type="GO" id="GO:0005634">
    <property type="term" value="C:nucleus"/>
    <property type="evidence" value="ECO:0007669"/>
    <property type="project" value="UniProtKB-SubCell"/>
</dbReference>
<dbReference type="PANTHER" id="PTHR13495:SF0">
    <property type="entry name" value="PSME3-INTERACTING PROTEIN"/>
    <property type="match status" value="1"/>
</dbReference>
<protein>
    <submittedName>
        <fullName evidence="5">Uncharacterized protein AlNc14C618G12255</fullName>
    </submittedName>
</protein>
<dbReference type="HOGENOM" id="CLU_075450_0_0_1"/>
<keyword evidence="2" id="KW-0539">Nucleus</keyword>
<feature type="region of interest" description="Disordered" evidence="3">
    <location>
        <begin position="152"/>
        <end position="178"/>
    </location>
</feature>